<dbReference type="AlphaFoldDB" id="A0A160JIA9"/>
<sequence length="425" mass="45874">MTANNAGSGNRFTDGDVPAVGLPTSAPPAVAVVQGISGIDRLDWDACAAGHGPFLSHACLKATEDSGLAGPAAGWYPVHLMVREASGRVVGTAPLYLRDRSTDEHWPDQVWVDGYQAAGGRYFPKLVSAVPYAPVAGPRLLLRQGAPPGTADALIGAMRTLAHRDGLSSIHVSFPDETDRCRFEAAGWLTRHAVDYEWRNAGYRNFGDFAASLTKHRRDTLLWERRKVLASGVRFRDVPGSRVGESDVVLFLGLFDDLHARRGTSQPLTADFVHRLCAALGDAVTLTFAEAGGVAVGTLLTVEGDGRLYVRNWGARKEARLVHFETCYCRTVERAIALGLDAVDGGRGGPHKLARGFRPKLTHACHWFRHTNMHRTVAEGLALHNARILAALALEQARSPFRQPAGGIGDDARLHRKAVQATLPA</sequence>
<dbReference type="SUPFAM" id="SSF55729">
    <property type="entry name" value="Acyl-CoA N-acyltransferases (Nat)"/>
    <property type="match status" value="1"/>
</dbReference>
<dbReference type="OrthoDB" id="9776898at2"/>
<keyword evidence="2" id="KW-0808">Transferase</keyword>
<dbReference type="RefSeq" id="WP_082860830.1">
    <property type="nucleotide sequence ID" value="NZ_CP015285.1"/>
</dbReference>
<dbReference type="STRING" id="1226968.A6A40_13760"/>
<feature type="compositionally biased region" description="Polar residues" evidence="1">
    <location>
        <begin position="1"/>
        <end position="11"/>
    </location>
</feature>
<keyword evidence="3" id="KW-1185">Reference proteome</keyword>
<evidence type="ECO:0000313" key="3">
    <source>
        <dbReference type="Proteomes" id="UP000077405"/>
    </source>
</evidence>
<dbReference type="Proteomes" id="UP000077405">
    <property type="component" value="Chromosome"/>
</dbReference>
<organism evidence="2 3">
    <name type="scientific">Azospirillum humicireducens</name>
    <dbReference type="NCBI Taxonomy" id="1226968"/>
    <lineage>
        <taxon>Bacteria</taxon>
        <taxon>Pseudomonadati</taxon>
        <taxon>Pseudomonadota</taxon>
        <taxon>Alphaproteobacteria</taxon>
        <taxon>Rhodospirillales</taxon>
        <taxon>Azospirillaceae</taxon>
        <taxon>Azospirillum</taxon>
    </lineage>
</organism>
<gene>
    <name evidence="2" type="ORF">A6A40_13760</name>
</gene>
<dbReference type="GO" id="GO:0016740">
    <property type="term" value="F:transferase activity"/>
    <property type="evidence" value="ECO:0007669"/>
    <property type="project" value="UniProtKB-KW"/>
</dbReference>
<dbReference type="InterPro" id="IPR016181">
    <property type="entry name" value="Acyl_CoA_acyltransferase"/>
</dbReference>
<dbReference type="InterPro" id="IPR007434">
    <property type="entry name" value="FemAB-like"/>
</dbReference>
<dbReference type="Pfam" id="PF04339">
    <property type="entry name" value="FemAB_like"/>
    <property type="match status" value="1"/>
</dbReference>
<dbReference type="KEGG" id="ahu:A6A40_13760"/>
<feature type="region of interest" description="Disordered" evidence="1">
    <location>
        <begin position="1"/>
        <end position="20"/>
    </location>
</feature>
<evidence type="ECO:0000313" key="2">
    <source>
        <dbReference type="EMBL" id="ANC92855.2"/>
    </source>
</evidence>
<dbReference type="Gene3D" id="3.40.630.30">
    <property type="match status" value="1"/>
</dbReference>
<protein>
    <submittedName>
        <fullName evidence="2">GNAT family N-acetyltransferase</fullName>
    </submittedName>
</protein>
<dbReference type="EMBL" id="CP015285">
    <property type="protein sequence ID" value="ANC92855.2"/>
    <property type="molecule type" value="Genomic_DNA"/>
</dbReference>
<accession>A0A160JIA9</accession>
<reference evidence="2 3" key="1">
    <citation type="journal article" date="2013" name="Int. J. Syst. Evol. Microbiol.">
        <title>Azospirillum humicireducens sp. nov., a nitrogen-fixing bacterium isolated from a microbial fuel cell.</title>
        <authorList>
            <person name="Zhou S."/>
            <person name="Han L."/>
            <person name="Wang Y."/>
            <person name="Yang G."/>
            <person name="Zhuang L."/>
            <person name="Hu P."/>
        </authorList>
    </citation>
    <scope>NUCLEOTIDE SEQUENCE [LARGE SCALE GENOMIC DNA]</scope>
    <source>
        <strain evidence="2 3">SgZ-5</strain>
    </source>
</reference>
<name>A0A160JIA9_9PROT</name>
<dbReference type="PANTHER" id="PTHR47017:SF1">
    <property type="entry name" value="ACYL-COA"/>
    <property type="match status" value="1"/>
</dbReference>
<dbReference type="PANTHER" id="PTHR47017">
    <property type="entry name" value="ACYL-COA"/>
    <property type="match status" value="1"/>
</dbReference>
<evidence type="ECO:0000256" key="1">
    <source>
        <dbReference type="SAM" id="MobiDB-lite"/>
    </source>
</evidence>
<proteinExistence type="predicted"/>